<dbReference type="EMBL" id="JAERWL010000003">
    <property type="protein sequence ID" value="MBM9475348.1"/>
    <property type="molecule type" value="Genomic_DNA"/>
</dbReference>
<feature type="domain" description="Acyl-CoA thioesterase-like C-terminal" evidence="2">
    <location>
        <begin position="144"/>
        <end position="268"/>
    </location>
</feature>
<gene>
    <name evidence="3" type="ORF">JL107_02710</name>
</gene>
<dbReference type="InterPro" id="IPR042171">
    <property type="entry name" value="Acyl-CoA_hotdog"/>
</dbReference>
<evidence type="ECO:0000313" key="3">
    <source>
        <dbReference type="EMBL" id="MBM9475348.1"/>
    </source>
</evidence>
<protein>
    <submittedName>
        <fullName evidence="3">Thioesterase family protein</fullName>
    </submittedName>
</protein>
<evidence type="ECO:0000313" key="4">
    <source>
        <dbReference type="Proteomes" id="UP000663801"/>
    </source>
</evidence>
<dbReference type="Gene3D" id="2.40.160.210">
    <property type="entry name" value="Acyl-CoA thioesterase, double hotdog domain"/>
    <property type="match status" value="1"/>
</dbReference>
<feature type="region of interest" description="Disordered" evidence="1">
    <location>
        <begin position="1"/>
        <end position="27"/>
    </location>
</feature>
<dbReference type="InterPro" id="IPR049450">
    <property type="entry name" value="ACOT8-like_C"/>
</dbReference>
<evidence type="ECO:0000256" key="1">
    <source>
        <dbReference type="SAM" id="MobiDB-lite"/>
    </source>
</evidence>
<dbReference type="Pfam" id="PF20789">
    <property type="entry name" value="4HBT_3C"/>
    <property type="match status" value="1"/>
</dbReference>
<dbReference type="Proteomes" id="UP000663801">
    <property type="component" value="Unassembled WGS sequence"/>
</dbReference>
<dbReference type="RefSeq" id="WP_205255507.1">
    <property type="nucleotide sequence ID" value="NZ_BAAAPV010000001.1"/>
</dbReference>
<sequence length="273" mass="28798">MSEAEQERSTPASAVPEHTAQGQTTTWDRSWRSFTSIQGGLIVGHAVAAALADLTSTAGRRPVVRTSTTHFLQAVAPDLAVTARVEPDRLGSTSSVRSGTWQAGTLRAVTQVLAIGSAPGSSTTHAGDLPAGFVGPEGGEALVQPADFVPFTTHLEFRALGTGRPLAGGAEPRLTAWVRLREPAHLPDATTQLGVLVDCLPPSLYAVLSAPVIVPTVELTLHVIGTPPPLGAWVRVDQWTAWQDGGVCVDEADLHDEQGSLVARVRQTRRLPR</sequence>
<accession>A0A939BZ46</accession>
<name>A0A939BZ46_9ACTN</name>
<dbReference type="AlphaFoldDB" id="A0A939BZ46"/>
<dbReference type="SUPFAM" id="SSF54637">
    <property type="entry name" value="Thioesterase/thiol ester dehydrase-isomerase"/>
    <property type="match status" value="2"/>
</dbReference>
<organism evidence="3 4">
    <name type="scientific">Nakamurella flavida</name>
    <dbReference type="NCBI Taxonomy" id="363630"/>
    <lineage>
        <taxon>Bacteria</taxon>
        <taxon>Bacillati</taxon>
        <taxon>Actinomycetota</taxon>
        <taxon>Actinomycetes</taxon>
        <taxon>Nakamurellales</taxon>
        <taxon>Nakamurellaceae</taxon>
        <taxon>Nakamurella</taxon>
    </lineage>
</organism>
<evidence type="ECO:0000259" key="2">
    <source>
        <dbReference type="Pfam" id="PF20789"/>
    </source>
</evidence>
<reference evidence="3" key="1">
    <citation type="submission" date="2021-01" db="EMBL/GenBank/DDBJ databases">
        <title>KCTC 19127 draft genome.</title>
        <authorList>
            <person name="An D."/>
        </authorList>
    </citation>
    <scope>NUCLEOTIDE SEQUENCE</scope>
    <source>
        <strain evidence="3">KCTC 19127</strain>
    </source>
</reference>
<keyword evidence="4" id="KW-1185">Reference proteome</keyword>
<comment type="caution">
    <text evidence="3">The sequence shown here is derived from an EMBL/GenBank/DDBJ whole genome shotgun (WGS) entry which is preliminary data.</text>
</comment>
<dbReference type="InterPro" id="IPR029069">
    <property type="entry name" value="HotDog_dom_sf"/>
</dbReference>
<proteinExistence type="predicted"/>